<dbReference type="RefSeq" id="WP_280942541.1">
    <property type="nucleotide sequence ID" value="NZ_JARYGX010000019.1"/>
</dbReference>
<comment type="caution">
    <text evidence="2">The sequence shown here is derived from an EMBL/GenBank/DDBJ whole genome shotgun (WGS) entry which is preliminary data.</text>
</comment>
<accession>A0ABT6MRV6</accession>
<sequence length="231" mass="24207">MGDSAPRRQALPATLDATGAGRGERLRLHRIEALAARMSGLEGRARALLESRLQRLLQDVAPATPDDGSPPPTPAVGSGLAALTQLLAELRAGSASPARPEATRDVPGDRVSPPVGPPPPTLPALEVARQTWARLRMDDHLRHVMAEVPDDAGPMHSTVLVHRAIAVMHEVAPGYLQHFLGYADALAALERLCPAPAAAAPTRTPRSRASGSGGPAAAGARSRTRGKRRPQ</sequence>
<evidence type="ECO:0000313" key="2">
    <source>
        <dbReference type="EMBL" id="MDH7453338.1"/>
    </source>
</evidence>
<reference evidence="2" key="2">
    <citation type="submission" date="2023-04" db="EMBL/GenBank/DDBJ databases">
        <authorList>
            <person name="Sun J.-Q."/>
        </authorList>
    </citation>
    <scope>NUCLEOTIDE SEQUENCE</scope>
    <source>
        <strain evidence="2">CC-YY355</strain>
    </source>
</reference>
<feature type="region of interest" description="Disordered" evidence="1">
    <location>
        <begin position="1"/>
        <end position="23"/>
    </location>
</feature>
<organism evidence="2 3">
    <name type="scientific">Luteimonas composti</name>
    <dbReference type="NCBI Taxonomy" id="398257"/>
    <lineage>
        <taxon>Bacteria</taxon>
        <taxon>Pseudomonadati</taxon>
        <taxon>Pseudomonadota</taxon>
        <taxon>Gammaproteobacteria</taxon>
        <taxon>Lysobacterales</taxon>
        <taxon>Lysobacteraceae</taxon>
        <taxon>Luteimonas</taxon>
    </lineage>
</organism>
<feature type="region of interest" description="Disordered" evidence="1">
    <location>
        <begin position="92"/>
        <end position="123"/>
    </location>
</feature>
<gene>
    <name evidence="2" type="ORF">QF205_09705</name>
</gene>
<proteinExistence type="predicted"/>
<feature type="compositionally biased region" description="Basic residues" evidence="1">
    <location>
        <begin position="222"/>
        <end position="231"/>
    </location>
</feature>
<evidence type="ECO:0000256" key="1">
    <source>
        <dbReference type="SAM" id="MobiDB-lite"/>
    </source>
</evidence>
<feature type="compositionally biased region" description="Low complexity" evidence="1">
    <location>
        <begin position="197"/>
        <end position="210"/>
    </location>
</feature>
<dbReference type="InterPro" id="IPR021549">
    <property type="entry name" value="DUF2894"/>
</dbReference>
<keyword evidence="3" id="KW-1185">Reference proteome</keyword>
<protein>
    <submittedName>
        <fullName evidence="2">DUF2894 domain-containing protein</fullName>
    </submittedName>
</protein>
<dbReference type="EMBL" id="JARYGX010000019">
    <property type="protein sequence ID" value="MDH7453338.1"/>
    <property type="molecule type" value="Genomic_DNA"/>
</dbReference>
<name>A0ABT6MRV6_9GAMM</name>
<reference evidence="2" key="1">
    <citation type="journal article" date="2007" name="Int. J. Syst. Evol. Microbiol.">
        <title>Luteimonas composti sp. nov., a moderately thermophilic bacterium isolated from food waste.</title>
        <authorList>
            <person name="Young C.C."/>
            <person name="Kampfer P."/>
            <person name="Chen W.M."/>
            <person name="Yen W.S."/>
            <person name="Arun A.B."/>
            <person name="Lai W.A."/>
            <person name="Shen F.T."/>
            <person name="Rekha P.D."/>
            <person name="Lin K.Y."/>
            <person name="Chou J.H."/>
        </authorList>
    </citation>
    <scope>NUCLEOTIDE SEQUENCE</scope>
    <source>
        <strain evidence="2">CC-YY355</strain>
    </source>
</reference>
<evidence type="ECO:0000313" key="3">
    <source>
        <dbReference type="Proteomes" id="UP001160550"/>
    </source>
</evidence>
<dbReference type="Proteomes" id="UP001160550">
    <property type="component" value="Unassembled WGS sequence"/>
</dbReference>
<feature type="region of interest" description="Disordered" evidence="1">
    <location>
        <begin position="197"/>
        <end position="231"/>
    </location>
</feature>
<dbReference type="Pfam" id="PF11445">
    <property type="entry name" value="DUF2894"/>
    <property type="match status" value="1"/>
</dbReference>